<organism evidence="1 2">
    <name type="scientific">Flavilitoribacter nigricans (strain ATCC 23147 / DSM 23189 / NBRC 102662 / NCIMB 1420 / SS-2)</name>
    <name type="common">Lewinella nigricans</name>
    <dbReference type="NCBI Taxonomy" id="1122177"/>
    <lineage>
        <taxon>Bacteria</taxon>
        <taxon>Pseudomonadati</taxon>
        <taxon>Bacteroidota</taxon>
        <taxon>Saprospiria</taxon>
        <taxon>Saprospirales</taxon>
        <taxon>Lewinellaceae</taxon>
        <taxon>Flavilitoribacter</taxon>
    </lineage>
</organism>
<dbReference type="Proteomes" id="UP000223913">
    <property type="component" value="Unassembled WGS sequence"/>
</dbReference>
<comment type="caution">
    <text evidence="1">The sequence shown here is derived from an EMBL/GenBank/DDBJ whole genome shotgun (WGS) entry which is preliminary data.</text>
</comment>
<protein>
    <recommendedName>
        <fullName evidence="3">DUF2953 domain-containing protein</fullName>
    </recommendedName>
</protein>
<dbReference type="AlphaFoldDB" id="A0A2D0N007"/>
<evidence type="ECO:0008006" key="3">
    <source>
        <dbReference type="Google" id="ProtNLM"/>
    </source>
</evidence>
<accession>A0A2D0N007</accession>
<keyword evidence="2" id="KW-1185">Reference proteome</keyword>
<evidence type="ECO:0000313" key="2">
    <source>
        <dbReference type="Proteomes" id="UP000223913"/>
    </source>
</evidence>
<dbReference type="EMBL" id="PDUD01000050">
    <property type="protein sequence ID" value="PHN01706.1"/>
    <property type="molecule type" value="Genomic_DNA"/>
</dbReference>
<dbReference type="RefSeq" id="WP_099154892.1">
    <property type="nucleotide sequence ID" value="NZ_PDUD01000050.1"/>
</dbReference>
<name>A0A2D0N007_FLAN2</name>
<proteinExistence type="predicted"/>
<gene>
    <name evidence="1" type="ORF">CRP01_35760</name>
</gene>
<dbReference type="OrthoDB" id="799391at2"/>
<evidence type="ECO:0000313" key="1">
    <source>
        <dbReference type="EMBL" id="PHN01706.1"/>
    </source>
</evidence>
<reference evidence="1 2" key="1">
    <citation type="submission" date="2017-10" db="EMBL/GenBank/DDBJ databases">
        <title>The draft genome sequence of Lewinella nigricans NBRC 102662.</title>
        <authorList>
            <person name="Wang K."/>
        </authorList>
    </citation>
    <scope>NUCLEOTIDE SEQUENCE [LARGE SCALE GENOMIC DNA]</scope>
    <source>
        <strain evidence="1 2">NBRC 102662</strain>
    </source>
</reference>
<sequence length="173" mass="21175">MLWIILFGLFFAFLLWILISPIYLHIEWNDARRVLQLHWWGLLRARLAPEAGRWAFRLEAPFFTRSWSVAEWWTSGKKADQSKKGKARKKSWKPRHPRQLVYRLWRSFHLIRFHWELDTGDYVWNAYLFPLFRVTNPAGQRDWRINFQGRNDLLLIVENRLYRLVYALLRTAF</sequence>